<dbReference type="GO" id="GO:0003824">
    <property type="term" value="F:catalytic activity"/>
    <property type="evidence" value="ECO:0007669"/>
    <property type="project" value="InterPro"/>
</dbReference>
<dbReference type="InterPro" id="IPR043132">
    <property type="entry name" value="BCAT-like_C"/>
</dbReference>
<dbReference type="PANTHER" id="PTHR47703:SF2">
    <property type="entry name" value="D-AMINOACID AMINOTRANSFERASE-LIKE PLP-DEPENDENT ENZYMES SUPERFAMILY PROTEIN"/>
    <property type="match status" value="1"/>
</dbReference>
<evidence type="ECO:0000313" key="1">
    <source>
        <dbReference type="EMBL" id="MCL7034315.1"/>
    </source>
</evidence>
<reference evidence="1" key="1">
    <citation type="submission" date="2022-03" db="EMBL/GenBank/DDBJ databases">
        <title>A functionally conserved STORR gene fusion in Papaver species that diverged 16.8 million years ago.</title>
        <authorList>
            <person name="Catania T."/>
        </authorList>
    </citation>
    <scope>NUCLEOTIDE SEQUENCE</scope>
    <source>
        <strain evidence="1">S-191538</strain>
    </source>
</reference>
<comment type="caution">
    <text evidence="1">The sequence shown here is derived from an EMBL/GenBank/DDBJ whole genome shotgun (WGS) entry which is preliminary data.</text>
</comment>
<dbReference type="InterPro" id="IPR001544">
    <property type="entry name" value="Aminotrans_IV"/>
</dbReference>
<name>A0AA41SG53_PAPNU</name>
<dbReference type="InterPro" id="IPR036038">
    <property type="entry name" value="Aminotransferase-like"/>
</dbReference>
<dbReference type="SUPFAM" id="SSF56752">
    <property type="entry name" value="D-aminoacid aminotransferase-like PLP-dependent enzymes"/>
    <property type="match status" value="1"/>
</dbReference>
<dbReference type="EMBL" id="JAJJMA010144202">
    <property type="protein sequence ID" value="MCL7034315.1"/>
    <property type="molecule type" value="Genomic_DNA"/>
</dbReference>
<gene>
    <name evidence="1" type="ORF">MKW94_016621</name>
</gene>
<keyword evidence="2" id="KW-1185">Reference proteome</keyword>
<sequence>MSNCRYLVTNGVISQTANVPPVASFLEAHPGAYTTSRTHSTASCVLFWERHLRRLVESARILAETKPEYLFGTENAGISPYSMSPSSWHSVVWPMVNRSLRNVLPVALEGRNAGEELAITALVSGNVSSREENRKKEKIIHALDVYLHIGVYVPPVFGTKESSAHLAVVGPGRDIANAKFSEWVRLRKCLEYMRPPSTNELMLSNDGDHILEGCLTNFFVVRRKENSAVLREHPLDLDNEFSFEVQTAPIRDGVLPGIVRQVVAEVCLAMGISVSEVAPSWSERELWEEAFITNSLRLVQHVETIRVPSPWEDFQHKTWKDVAWNEKQFKEGAGRITAAIQREVMKRSSLEGYPGPCMINQNSGWAQSNHLN</sequence>
<dbReference type="PANTHER" id="PTHR47703">
    <property type="entry name" value="D-AMINOACID AMINOTRANSFERASE-LIKE PLP-DEPENDENT ENZYMES SUPERFAMILY PROTEIN"/>
    <property type="match status" value="1"/>
</dbReference>
<protein>
    <submittedName>
        <fullName evidence="1">Uncharacterized protein</fullName>
    </submittedName>
</protein>
<dbReference type="Proteomes" id="UP001177140">
    <property type="component" value="Unassembled WGS sequence"/>
</dbReference>
<proteinExistence type="predicted"/>
<evidence type="ECO:0000313" key="2">
    <source>
        <dbReference type="Proteomes" id="UP001177140"/>
    </source>
</evidence>
<organism evidence="1 2">
    <name type="scientific">Papaver nudicaule</name>
    <name type="common">Iceland poppy</name>
    <dbReference type="NCBI Taxonomy" id="74823"/>
    <lineage>
        <taxon>Eukaryota</taxon>
        <taxon>Viridiplantae</taxon>
        <taxon>Streptophyta</taxon>
        <taxon>Embryophyta</taxon>
        <taxon>Tracheophyta</taxon>
        <taxon>Spermatophyta</taxon>
        <taxon>Magnoliopsida</taxon>
        <taxon>Ranunculales</taxon>
        <taxon>Papaveraceae</taxon>
        <taxon>Papaveroideae</taxon>
        <taxon>Papaver</taxon>
    </lineage>
</organism>
<accession>A0AA41SG53</accession>
<dbReference type="Gene3D" id="3.20.10.10">
    <property type="entry name" value="D-amino Acid Aminotransferase, subunit A, domain 2"/>
    <property type="match status" value="1"/>
</dbReference>
<dbReference type="Pfam" id="PF01063">
    <property type="entry name" value="Aminotran_4"/>
    <property type="match status" value="1"/>
</dbReference>
<dbReference type="AlphaFoldDB" id="A0AA41SG53"/>